<organism evidence="1 2">
    <name type="scientific">Formosa agariphila (strain DSM 15362 / KCTC 12365 / LMG 23005 / KMM 3901 / M-2Alg 35-1)</name>
    <dbReference type="NCBI Taxonomy" id="1347342"/>
    <lineage>
        <taxon>Bacteria</taxon>
        <taxon>Pseudomonadati</taxon>
        <taxon>Bacteroidota</taxon>
        <taxon>Flavobacteriia</taxon>
        <taxon>Flavobacteriales</taxon>
        <taxon>Flavobacteriaceae</taxon>
        <taxon>Formosa</taxon>
    </lineage>
</organism>
<dbReference type="NCBIfam" id="TIGR01200">
    <property type="entry name" value="GLPGLI"/>
    <property type="match status" value="1"/>
</dbReference>
<proteinExistence type="predicted"/>
<evidence type="ECO:0000313" key="2">
    <source>
        <dbReference type="Proteomes" id="UP000016160"/>
    </source>
</evidence>
<sequence length="266" mass="31214">MFYKFMFFIIFLTSLSIQTQNKYVIQHTFTYRLTYQSDSTDVYAKQSEDMLLLTNDEVSIFLSENTYLKDSILLDIKNKPAAEIGMLDISRFPKTQFHFKILKEKKEDSITVYDKIYTDNFEYKEQKNGMKWSITTDTLSINGLKCQKATTYYGGRNYEAWFSNEIPISDGPYKFSGLPGLIVKISDLKNHYVFELIAKSDMNLIYSNLKPGKDLFITTKPIYFEKLKDYKKNIIERIAQSGFTIKDDYKEGVKQKLKKRNNPIEL</sequence>
<keyword evidence="2" id="KW-1185">Reference proteome</keyword>
<dbReference type="PATRIC" id="fig|1347342.6.peg.3277"/>
<evidence type="ECO:0008006" key="3">
    <source>
        <dbReference type="Google" id="ProtNLM"/>
    </source>
</evidence>
<dbReference type="HOGENOM" id="CLU_066214_1_2_10"/>
<dbReference type="InterPro" id="IPR005901">
    <property type="entry name" value="GLPGLI"/>
</dbReference>
<dbReference type="EMBL" id="HG315671">
    <property type="protein sequence ID" value="CDF80961.1"/>
    <property type="molecule type" value="Genomic_DNA"/>
</dbReference>
<dbReference type="AlphaFoldDB" id="T2KR79"/>
<evidence type="ECO:0000313" key="1">
    <source>
        <dbReference type="EMBL" id="CDF80961.1"/>
    </source>
</evidence>
<dbReference type="Pfam" id="PF09697">
    <property type="entry name" value="Porph_ging"/>
    <property type="match status" value="1"/>
</dbReference>
<name>T2KR79_FORAG</name>
<reference evidence="1 2" key="1">
    <citation type="journal article" date="2013" name="Appl. Environ. Microbiol.">
        <title>The genome of the alga-associated marine flavobacterium Formosa agariphila KMM 3901T reveals a broad potential for degradation of algal polysaccharides.</title>
        <authorList>
            <person name="Mann A.J."/>
            <person name="Hahnke R.L."/>
            <person name="Huang S."/>
            <person name="Werner J."/>
            <person name="Xing P."/>
            <person name="Barbeyron T."/>
            <person name="Huettel B."/>
            <person name="Stueber K."/>
            <person name="Reinhardt R."/>
            <person name="Harder J."/>
            <person name="Gloeckner F.O."/>
            <person name="Amann R.I."/>
            <person name="Teeling H."/>
        </authorList>
    </citation>
    <scope>NUCLEOTIDE SEQUENCE [LARGE SCALE GENOMIC DNA]</scope>
    <source>
        <strain evidence="2">DSM 15362 / KCTC 12365 / LMG 23005 / KMM 3901</strain>
    </source>
</reference>
<dbReference type="Proteomes" id="UP000016160">
    <property type="component" value="Chromosome"/>
</dbReference>
<dbReference type="STRING" id="1347342.BN863_32490"/>
<protein>
    <recommendedName>
        <fullName evidence="3">GLPGLI family protein</fullName>
    </recommendedName>
</protein>
<gene>
    <name evidence="1" type="ORF">BN863_32490</name>
</gene>
<accession>T2KR79</accession>
<dbReference type="eggNOG" id="ENOG502ZAWD">
    <property type="taxonomic scope" value="Bacteria"/>
</dbReference>